<dbReference type="PANTHER" id="PTHR46268">
    <property type="entry name" value="STRESS RESPONSE PROTEIN NHAX"/>
    <property type="match status" value="1"/>
</dbReference>
<dbReference type="EMBL" id="FNWU01000020">
    <property type="protein sequence ID" value="SEH64886.1"/>
    <property type="molecule type" value="Genomic_DNA"/>
</dbReference>
<comment type="similarity">
    <text evidence="1">Belongs to the universal stress protein A family.</text>
</comment>
<dbReference type="Proteomes" id="UP000199215">
    <property type="component" value="Unassembled WGS sequence"/>
</dbReference>
<reference evidence="3 4" key="1">
    <citation type="submission" date="2016-10" db="EMBL/GenBank/DDBJ databases">
        <authorList>
            <person name="de Groot N.N."/>
        </authorList>
    </citation>
    <scope>NUCLEOTIDE SEQUENCE [LARGE SCALE GENOMIC DNA]</scope>
    <source>
        <strain evidence="3 4">IBRC-M10418</strain>
    </source>
</reference>
<feature type="domain" description="UspA" evidence="2">
    <location>
        <begin position="155"/>
        <end position="289"/>
    </location>
</feature>
<dbReference type="PRINTS" id="PR01438">
    <property type="entry name" value="UNVRSLSTRESS"/>
</dbReference>
<dbReference type="Gene3D" id="3.40.50.620">
    <property type="entry name" value="HUPs"/>
    <property type="match status" value="2"/>
</dbReference>
<evidence type="ECO:0000313" key="4">
    <source>
        <dbReference type="Proteomes" id="UP000199215"/>
    </source>
</evidence>
<evidence type="ECO:0000256" key="1">
    <source>
        <dbReference type="ARBA" id="ARBA00008791"/>
    </source>
</evidence>
<dbReference type="AlphaFoldDB" id="A0A1H6JZP4"/>
<dbReference type="InterPro" id="IPR014729">
    <property type="entry name" value="Rossmann-like_a/b/a_fold"/>
</dbReference>
<gene>
    <name evidence="3" type="ORF">SAMN05192561_12021</name>
</gene>
<accession>A0A1H6JZP4</accession>
<dbReference type="SUPFAM" id="SSF52402">
    <property type="entry name" value="Adenine nucleotide alpha hydrolases-like"/>
    <property type="match status" value="2"/>
</dbReference>
<proteinExistence type="inferred from homology"/>
<dbReference type="InterPro" id="IPR006015">
    <property type="entry name" value="Universal_stress_UspA"/>
</dbReference>
<organism evidence="3 4">
    <name type="scientific">Halopenitus malekzadehii</name>
    <dbReference type="NCBI Taxonomy" id="1267564"/>
    <lineage>
        <taxon>Archaea</taxon>
        <taxon>Methanobacteriati</taxon>
        <taxon>Methanobacteriota</taxon>
        <taxon>Stenosarchaea group</taxon>
        <taxon>Halobacteria</taxon>
        <taxon>Halobacteriales</taxon>
        <taxon>Haloferacaceae</taxon>
        <taxon>Halopenitus</taxon>
    </lineage>
</organism>
<protein>
    <submittedName>
        <fullName evidence="3">Nucleotide-binding universal stress protein, UspA family</fullName>
    </submittedName>
</protein>
<dbReference type="InterPro" id="IPR006016">
    <property type="entry name" value="UspA"/>
</dbReference>
<dbReference type="CDD" id="cd00293">
    <property type="entry name" value="USP-like"/>
    <property type="match status" value="2"/>
</dbReference>
<keyword evidence="4" id="KW-1185">Reference proteome</keyword>
<evidence type="ECO:0000313" key="3">
    <source>
        <dbReference type="EMBL" id="SEH64886.1"/>
    </source>
</evidence>
<dbReference type="PANTHER" id="PTHR46268:SF6">
    <property type="entry name" value="UNIVERSAL STRESS PROTEIN UP12"/>
    <property type="match status" value="1"/>
</dbReference>
<dbReference type="Pfam" id="PF00582">
    <property type="entry name" value="Usp"/>
    <property type="match status" value="2"/>
</dbReference>
<sequence length="295" mass="31688">MGPYRNMYDDVLVPVDDSEPASAVLDHVADLASWADATIHLLFVADTGRHSVTVVENDVVDGLVRKGHTVVEDVRERLQAPGVEFETDVVQGTPSSTIVEYADRYGHDLIVMSTHGRTGVTRYLRGSVSEAVVRHASVPVLTVRTQPDERLRFPYDDVLIPTDGSAGATRAARHGVALAESLDATVHVLSILEEEWLDRDGESTTEPGEGQGETATDAVEAVIAAAEPRGVTTTQYVDCGDPADVIRDRIDAVDADVVVMGTTGRRGTDRVLLGSVAERTVRDVPVPVLTLGETE</sequence>
<name>A0A1H6JZP4_9EURY</name>
<evidence type="ECO:0000259" key="2">
    <source>
        <dbReference type="Pfam" id="PF00582"/>
    </source>
</evidence>
<feature type="domain" description="UspA" evidence="2">
    <location>
        <begin position="7"/>
        <end position="144"/>
    </location>
</feature>